<keyword evidence="6" id="KW-1185">Reference proteome</keyword>
<evidence type="ECO:0000313" key="5">
    <source>
        <dbReference type="EMBL" id="TWH81371.1"/>
    </source>
</evidence>
<reference evidence="5 6" key="1">
    <citation type="submission" date="2019-07" db="EMBL/GenBank/DDBJ databases">
        <title>Genomic Encyclopedia of Type Strains, Phase I: the one thousand microbial genomes (KMG-I) project.</title>
        <authorList>
            <person name="Kyrpides N."/>
        </authorList>
    </citation>
    <scope>NUCLEOTIDE SEQUENCE [LARGE SCALE GENOMIC DNA]</scope>
    <source>
        <strain evidence="5 6">DSM 13558</strain>
    </source>
</reference>
<dbReference type="EMBL" id="VLKH01000003">
    <property type="protein sequence ID" value="TWH81371.1"/>
    <property type="molecule type" value="Genomic_DNA"/>
</dbReference>
<dbReference type="OrthoDB" id="9791520at2"/>
<dbReference type="AlphaFoldDB" id="A0A562JE02"/>
<comment type="subcellular location">
    <subcellularLocation>
        <location evidence="1">Cell envelope</location>
    </subcellularLocation>
</comment>
<dbReference type="InterPro" id="IPR058627">
    <property type="entry name" value="MdtA-like_C"/>
</dbReference>
<gene>
    <name evidence="5" type="ORF">LY60_01115</name>
</gene>
<protein>
    <submittedName>
        <fullName evidence="5">HlyD family secretion protein</fullName>
    </submittedName>
</protein>
<dbReference type="SUPFAM" id="SSF56954">
    <property type="entry name" value="Outer membrane efflux proteins (OEP)"/>
    <property type="match status" value="1"/>
</dbReference>
<evidence type="ECO:0000256" key="2">
    <source>
        <dbReference type="ARBA" id="ARBA00023054"/>
    </source>
</evidence>
<organism evidence="5 6">
    <name type="scientific">Sedimentibacter saalensis</name>
    <dbReference type="NCBI Taxonomy" id="130788"/>
    <lineage>
        <taxon>Bacteria</taxon>
        <taxon>Bacillati</taxon>
        <taxon>Bacillota</taxon>
        <taxon>Tissierellia</taxon>
        <taxon>Sedimentibacter</taxon>
    </lineage>
</organism>
<feature type="domain" description="Multidrug resistance protein MdtA-like C-terminal permuted SH3" evidence="4">
    <location>
        <begin position="343"/>
        <end position="398"/>
    </location>
</feature>
<dbReference type="Gene3D" id="2.40.420.20">
    <property type="match status" value="1"/>
</dbReference>
<evidence type="ECO:0000256" key="3">
    <source>
        <dbReference type="SAM" id="Coils"/>
    </source>
</evidence>
<comment type="caution">
    <text evidence="5">The sequence shown here is derived from an EMBL/GenBank/DDBJ whole genome shotgun (WGS) entry which is preliminary data.</text>
</comment>
<dbReference type="RefSeq" id="WP_145081051.1">
    <property type="nucleotide sequence ID" value="NZ_DAMBUX010000013.1"/>
</dbReference>
<evidence type="ECO:0000259" key="4">
    <source>
        <dbReference type="Pfam" id="PF25967"/>
    </source>
</evidence>
<dbReference type="PANTHER" id="PTHR32347:SF14">
    <property type="entry name" value="EFFLUX SYSTEM COMPONENT YKNX-RELATED"/>
    <property type="match status" value="1"/>
</dbReference>
<proteinExistence type="predicted"/>
<evidence type="ECO:0000256" key="1">
    <source>
        <dbReference type="ARBA" id="ARBA00004196"/>
    </source>
</evidence>
<sequence length="400" mass="44611">MKNKKKLIILSIAIISTILAVALYSMSNLGEKTFDGTTSKVKMGTIQNTIEETGTVYSKRVNTFYSDMSQRVETLNVSVGDKVKKGSIILTYENNYDLEIERANKQIEAITASYNESVKGADFQEISNMKLQINTIENNLSFAKSSFDKLKALYESGAVSQVEYEEAQYDVTALENQLQEAKNNYNLLIRGVSSNVKKQYEAQVEEIMIQIKILEKSIEQSSIKAEFDGVITELNVHQGGMTQAGVVVVEIQDENNLGAYVEVLAEDAEDTVVGMPFVINSKGGNEELKVSRIYPKAQTKVSDLGVEQKRVRIEADLGELEENHGYKIGSEMDVVIVLEEKENVLLVDKDAVYDKSGKQYVTVIENNAETEREVTTGIKDDDNIEITSGLKENEVVLIEY</sequence>
<dbReference type="InterPro" id="IPR050465">
    <property type="entry name" value="UPF0194_transport"/>
</dbReference>
<dbReference type="GO" id="GO:0015562">
    <property type="term" value="F:efflux transmembrane transporter activity"/>
    <property type="evidence" value="ECO:0007669"/>
    <property type="project" value="InterPro"/>
</dbReference>
<dbReference type="Gene3D" id="2.40.50.100">
    <property type="match status" value="1"/>
</dbReference>
<dbReference type="PANTHER" id="PTHR32347">
    <property type="entry name" value="EFFLUX SYSTEM COMPONENT YKNX-RELATED"/>
    <property type="match status" value="1"/>
</dbReference>
<evidence type="ECO:0000313" key="6">
    <source>
        <dbReference type="Proteomes" id="UP000315343"/>
    </source>
</evidence>
<feature type="coiled-coil region" evidence="3">
    <location>
        <begin position="164"/>
        <end position="217"/>
    </location>
</feature>
<dbReference type="Pfam" id="PF25967">
    <property type="entry name" value="RND-MFP_C"/>
    <property type="match status" value="1"/>
</dbReference>
<accession>A0A562JE02</accession>
<dbReference type="Gene3D" id="1.20.1600.10">
    <property type="entry name" value="Outer membrane efflux proteins (OEP)"/>
    <property type="match status" value="1"/>
</dbReference>
<name>A0A562JE02_9FIRM</name>
<dbReference type="Proteomes" id="UP000315343">
    <property type="component" value="Unassembled WGS sequence"/>
</dbReference>
<dbReference type="GO" id="GO:0030313">
    <property type="term" value="C:cell envelope"/>
    <property type="evidence" value="ECO:0007669"/>
    <property type="project" value="UniProtKB-SubCell"/>
</dbReference>
<keyword evidence="2 3" id="KW-0175">Coiled coil</keyword>